<evidence type="ECO:0000256" key="6">
    <source>
        <dbReference type="ARBA" id="ARBA00022840"/>
    </source>
</evidence>
<dbReference type="PROSITE" id="PS01234">
    <property type="entry name" value="GATB"/>
    <property type="match status" value="1"/>
</dbReference>
<keyword evidence="7 11" id="KW-0648">Protein biosynthesis</keyword>
<dbReference type="RefSeq" id="WP_425347170.1">
    <property type="nucleotide sequence ID" value="NZ_JBGUBD010000017.1"/>
</dbReference>
<evidence type="ECO:0000313" key="13">
    <source>
        <dbReference type="EMBL" id="MFA9480246.1"/>
    </source>
</evidence>
<reference evidence="13 14" key="1">
    <citation type="submission" date="2024-08" db="EMBL/GenBank/DDBJ databases">
        <title>Whole-genome sequencing of halo(alkali)philic microorganisms from hypersaline lakes.</title>
        <authorList>
            <person name="Sorokin D.Y."/>
            <person name="Merkel A.Y."/>
            <person name="Messina E."/>
            <person name="Yakimov M."/>
        </authorList>
    </citation>
    <scope>NUCLEOTIDE SEQUENCE [LARGE SCALE GENOMIC DNA]</scope>
    <source>
        <strain evidence="13 14">AB-hyl4</strain>
    </source>
</reference>
<dbReference type="InterPro" id="IPR014746">
    <property type="entry name" value="Gln_synth/guanido_kin_cat_dom"/>
</dbReference>
<evidence type="ECO:0000256" key="3">
    <source>
        <dbReference type="ARBA" id="ARBA00016923"/>
    </source>
</evidence>
<dbReference type="NCBIfam" id="NF004014">
    <property type="entry name" value="PRK05477.1-4"/>
    <property type="match status" value="1"/>
</dbReference>
<dbReference type="PANTHER" id="PTHR11659">
    <property type="entry name" value="GLUTAMYL-TRNA GLN AMIDOTRANSFERASE SUBUNIT B MITOCHONDRIAL AND PROKARYOTIC PET112-RELATED"/>
    <property type="match status" value="1"/>
</dbReference>
<dbReference type="InterPro" id="IPR023168">
    <property type="entry name" value="GatB_Yqey_C_2"/>
</dbReference>
<keyword evidence="4 11" id="KW-0436">Ligase</keyword>
<evidence type="ECO:0000256" key="2">
    <source>
        <dbReference type="ARBA" id="ARBA00011123"/>
    </source>
</evidence>
<evidence type="ECO:0000256" key="9">
    <source>
        <dbReference type="ARBA" id="ARBA00047380"/>
    </source>
</evidence>
<evidence type="ECO:0000256" key="11">
    <source>
        <dbReference type="HAMAP-Rule" id="MF_00121"/>
    </source>
</evidence>
<dbReference type="SUPFAM" id="SSF89095">
    <property type="entry name" value="GatB/YqeY motif"/>
    <property type="match status" value="1"/>
</dbReference>
<dbReference type="NCBIfam" id="TIGR00133">
    <property type="entry name" value="gatB"/>
    <property type="match status" value="1"/>
</dbReference>
<comment type="function">
    <text evidence="8 11">Allows the formation of correctly charged Asn-tRNA(Asn) or Gln-tRNA(Gln) through the transamidation of misacylated Asp-tRNA(Asn) or Glu-tRNA(Gln) in organisms which lack either or both of asparaginyl-tRNA or glutaminyl-tRNA synthetases. The reaction takes place in the presence of glutamine and ATP through an activated phospho-Asp-tRNA(Asn) or phospho-Glu-tRNA(Gln).</text>
</comment>
<dbReference type="EC" id="6.3.5.-" evidence="11"/>
<dbReference type="InterPro" id="IPR042114">
    <property type="entry name" value="GatB_C_1"/>
</dbReference>
<dbReference type="Pfam" id="PF02637">
    <property type="entry name" value="GatB_Yqey"/>
    <property type="match status" value="1"/>
</dbReference>
<dbReference type="HAMAP" id="MF_00121">
    <property type="entry name" value="GatB"/>
    <property type="match status" value="1"/>
</dbReference>
<dbReference type="Gene3D" id="1.10.150.380">
    <property type="entry name" value="GatB domain, N-terminal subdomain"/>
    <property type="match status" value="1"/>
</dbReference>
<keyword evidence="5 11" id="KW-0547">Nucleotide-binding</keyword>
<evidence type="ECO:0000256" key="8">
    <source>
        <dbReference type="ARBA" id="ARBA00024799"/>
    </source>
</evidence>
<evidence type="ECO:0000256" key="10">
    <source>
        <dbReference type="ARBA" id="ARBA00047913"/>
    </source>
</evidence>
<dbReference type="PANTHER" id="PTHR11659:SF0">
    <property type="entry name" value="GLUTAMYL-TRNA(GLN) AMIDOTRANSFERASE SUBUNIT B, MITOCHONDRIAL"/>
    <property type="match status" value="1"/>
</dbReference>
<dbReference type="SUPFAM" id="SSF55931">
    <property type="entry name" value="Glutamine synthetase/guanido kinase"/>
    <property type="match status" value="1"/>
</dbReference>
<gene>
    <name evidence="11 13" type="primary">gatB</name>
    <name evidence="13" type="ORF">ACERK3_18390</name>
</gene>
<comment type="catalytic activity">
    <reaction evidence="9 11">
        <text>L-aspartyl-tRNA(Asn) + L-glutamine + ATP + H2O = L-asparaginyl-tRNA(Asn) + L-glutamate + ADP + phosphate + 2 H(+)</text>
        <dbReference type="Rhea" id="RHEA:14513"/>
        <dbReference type="Rhea" id="RHEA-COMP:9674"/>
        <dbReference type="Rhea" id="RHEA-COMP:9677"/>
        <dbReference type="ChEBI" id="CHEBI:15377"/>
        <dbReference type="ChEBI" id="CHEBI:15378"/>
        <dbReference type="ChEBI" id="CHEBI:29985"/>
        <dbReference type="ChEBI" id="CHEBI:30616"/>
        <dbReference type="ChEBI" id="CHEBI:43474"/>
        <dbReference type="ChEBI" id="CHEBI:58359"/>
        <dbReference type="ChEBI" id="CHEBI:78515"/>
        <dbReference type="ChEBI" id="CHEBI:78516"/>
        <dbReference type="ChEBI" id="CHEBI:456216"/>
    </reaction>
</comment>
<evidence type="ECO:0000256" key="5">
    <source>
        <dbReference type="ARBA" id="ARBA00022741"/>
    </source>
</evidence>
<dbReference type="InterPro" id="IPR004413">
    <property type="entry name" value="GatB"/>
</dbReference>
<evidence type="ECO:0000313" key="14">
    <source>
        <dbReference type="Proteomes" id="UP001575105"/>
    </source>
</evidence>
<organism evidence="13 14">
    <name type="scientific">Natronomicrosphaera hydrolytica</name>
    <dbReference type="NCBI Taxonomy" id="3242702"/>
    <lineage>
        <taxon>Bacteria</taxon>
        <taxon>Pseudomonadati</taxon>
        <taxon>Planctomycetota</taxon>
        <taxon>Phycisphaerae</taxon>
        <taxon>Phycisphaerales</taxon>
        <taxon>Phycisphaeraceae</taxon>
        <taxon>Natronomicrosphaera</taxon>
    </lineage>
</organism>
<dbReference type="InterPro" id="IPR017959">
    <property type="entry name" value="Asn/Gln-tRNA_amidoTrfase_suB/E"/>
</dbReference>
<evidence type="ECO:0000259" key="12">
    <source>
        <dbReference type="SMART" id="SM00845"/>
    </source>
</evidence>
<keyword evidence="14" id="KW-1185">Reference proteome</keyword>
<dbReference type="InterPro" id="IPR003789">
    <property type="entry name" value="Asn/Gln_tRNA_amidoTrase-B-like"/>
</dbReference>
<name>A0ABV4U9L8_9BACT</name>
<dbReference type="NCBIfam" id="NF004012">
    <property type="entry name" value="PRK05477.1-2"/>
    <property type="match status" value="1"/>
</dbReference>
<dbReference type="InterPro" id="IPR018027">
    <property type="entry name" value="Asn/Gln_amidotransferase"/>
</dbReference>
<accession>A0ABV4U9L8</accession>
<dbReference type="InterPro" id="IPR017958">
    <property type="entry name" value="Gln-tRNA_amidoTrfase_suB_CS"/>
</dbReference>
<protein>
    <recommendedName>
        <fullName evidence="3 11">Aspartyl/glutamyl-tRNA(Asn/Gln) amidotransferase subunit B</fullName>
        <shortName evidence="11">Asp/Glu-ADT subunit B</shortName>
        <ecNumber evidence="11">6.3.5.-</ecNumber>
    </recommendedName>
</protein>
<dbReference type="Pfam" id="PF02934">
    <property type="entry name" value="GatB_N"/>
    <property type="match status" value="1"/>
</dbReference>
<keyword evidence="6 11" id="KW-0067">ATP-binding</keyword>
<dbReference type="Gene3D" id="1.10.10.410">
    <property type="match status" value="1"/>
</dbReference>
<dbReference type="SMART" id="SM00845">
    <property type="entry name" value="GatB_Yqey"/>
    <property type="match status" value="1"/>
</dbReference>
<comment type="subunit">
    <text evidence="2 11">Heterotrimer of A, B and C subunits.</text>
</comment>
<sequence length="506" mass="55778">MPATTTHEALKTTLKVGMEIHVQLATRSKMFTSAPNVAHPDYYDAEPNTLTDPVVLGMPGVLPVINREAVRMSIQVGLALGCRIAKRTKWDRKSYYYPDLPKNYQISQYDMPLCEEGAVEIPTSDEPGAPTKNVRIIRAHLEEDAGKLLHEGPGGAAIDHSIVDLNRAGTPLLEIVTYPDFETPEEVVMFGQTLRNICRHLGVSEGIMQKGHMRFEPNINVIIEKDGQTYKTPIVEIKNLNSFRAVYNAVAYEYERQVDEWLETGKVMASGAKSTRGWDDIKMVTVLQREKEEAHDYRYFPDPDLVELNVDAGWLDELQAIQPELPLDLQRRYVQDLGLNPKDAQALIDDPDVCRFYEKVLATDVDAKRAAALLLNYGAKRANERGVNIDDLGITPGQVKGIADLLAADKIGSSAADQLFGHCCDSDETAEALAEKHGLSQVSDTGALEGFIDQVLSDPKSAKAVEDIKAGKLKAVGALMGQIMKLSKGQANPKVVTEMIKQKLGV</sequence>
<comment type="catalytic activity">
    <reaction evidence="10 11">
        <text>L-glutamyl-tRNA(Gln) + L-glutamine + ATP + H2O = L-glutaminyl-tRNA(Gln) + L-glutamate + ADP + phosphate + H(+)</text>
        <dbReference type="Rhea" id="RHEA:17521"/>
        <dbReference type="Rhea" id="RHEA-COMP:9681"/>
        <dbReference type="Rhea" id="RHEA-COMP:9684"/>
        <dbReference type="ChEBI" id="CHEBI:15377"/>
        <dbReference type="ChEBI" id="CHEBI:15378"/>
        <dbReference type="ChEBI" id="CHEBI:29985"/>
        <dbReference type="ChEBI" id="CHEBI:30616"/>
        <dbReference type="ChEBI" id="CHEBI:43474"/>
        <dbReference type="ChEBI" id="CHEBI:58359"/>
        <dbReference type="ChEBI" id="CHEBI:78520"/>
        <dbReference type="ChEBI" id="CHEBI:78521"/>
        <dbReference type="ChEBI" id="CHEBI:456216"/>
    </reaction>
</comment>
<comment type="similarity">
    <text evidence="1 11">Belongs to the GatB/GatE family. GatB subfamily.</text>
</comment>
<proteinExistence type="inferred from homology"/>
<dbReference type="Proteomes" id="UP001575105">
    <property type="component" value="Unassembled WGS sequence"/>
</dbReference>
<evidence type="ECO:0000256" key="7">
    <source>
        <dbReference type="ARBA" id="ARBA00022917"/>
    </source>
</evidence>
<evidence type="ECO:0000256" key="1">
    <source>
        <dbReference type="ARBA" id="ARBA00005306"/>
    </source>
</evidence>
<dbReference type="InterPro" id="IPR006075">
    <property type="entry name" value="Asn/Gln-tRNA_Trfase_suB/E_cat"/>
</dbReference>
<dbReference type="EMBL" id="JBGUBD010000017">
    <property type="protein sequence ID" value="MFA9480246.1"/>
    <property type="molecule type" value="Genomic_DNA"/>
</dbReference>
<comment type="caution">
    <text evidence="13">The sequence shown here is derived from an EMBL/GenBank/DDBJ whole genome shotgun (WGS) entry which is preliminary data.</text>
</comment>
<feature type="domain" description="Asn/Gln amidotransferase" evidence="12">
    <location>
        <begin position="355"/>
        <end position="504"/>
    </location>
</feature>
<evidence type="ECO:0000256" key="4">
    <source>
        <dbReference type="ARBA" id="ARBA00022598"/>
    </source>
</evidence>